<keyword evidence="6" id="KW-1185">Reference proteome</keyword>
<dbReference type="Pfam" id="PF07589">
    <property type="entry name" value="PEP-CTERM"/>
    <property type="match status" value="1"/>
</dbReference>
<dbReference type="InterPro" id="IPR013424">
    <property type="entry name" value="Ice-binding_C"/>
</dbReference>
<organism evidence="5 6">
    <name type="scientific">Oceaniferula marina</name>
    <dbReference type="NCBI Taxonomy" id="2748318"/>
    <lineage>
        <taxon>Bacteria</taxon>
        <taxon>Pseudomonadati</taxon>
        <taxon>Verrucomicrobiota</taxon>
        <taxon>Verrucomicrobiia</taxon>
        <taxon>Verrucomicrobiales</taxon>
        <taxon>Verrucomicrobiaceae</taxon>
        <taxon>Oceaniferula</taxon>
    </lineage>
</organism>
<feature type="chain" id="PRO_5032303278" evidence="3">
    <location>
        <begin position="24"/>
        <end position="1344"/>
    </location>
</feature>
<dbReference type="NCBIfam" id="TIGR02601">
    <property type="entry name" value="autotrns_rpt"/>
    <property type="match status" value="4"/>
</dbReference>
<dbReference type="RefSeq" id="WP_178933285.1">
    <property type="nucleotide sequence ID" value="NZ_JACBAZ010000004.1"/>
</dbReference>
<dbReference type="SUPFAM" id="SSF51126">
    <property type="entry name" value="Pectin lyase-like"/>
    <property type="match status" value="2"/>
</dbReference>
<evidence type="ECO:0000256" key="3">
    <source>
        <dbReference type="SAM" id="SignalP"/>
    </source>
</evidence>
<keyword evidence="2" id="KW-1133">Transmembrane helix</keyword>
<feature type="signal peptide" evidence="3">
    <location>
        <begin position="1"/>
        <end position="23"/>
    </location>
</feature>
<evidence type="ECO:0000256" key="2">
    <source>
        <dbReference type="SAM" id="Phobius"/>
    </source>
</evidence>
<dbReference type="InterPro" id="IPR012332">
    <property type="entry name" value="Autotransporter_pectin_lyase_C"/>
</dbReference>
<keyword evidence="2" id="KW-0812">Transmembrane</keyword>
<dbReference type="EMBL" id="JACBAZ010000004">
    <property type="protein sequence ID" value="NWK56515.1"/>
    <property type="molecule type" value="Genomic_DNA"/>
</dbReference>
<reference evidence="5 6" key="1">
    <citation type="submission" date="2020-07" db="EMBL/GenBank/DDBJ databases">
        <title>Roseicoccus Jingziensis gen. nov., sp. nov., isolated from coastal seawater.</title>
        <authorList>
            <person name="Feng X."/>
        </authorList>
    </citation>
    <scope>NUCLEOTIDE SEQUENCE [LARGE SCALE GENOMIC DNA]</scope>
    <source>
        <strain evidence="5 6">N1E253</strain>
    </source>
</reference>
<dbReference type="Gene3D" id="2.160.20.20">
    <property type="match status" value="1"/>
</dbReference>
<dbReference type="Proteomes" id="UP000557872">
    <property type="component" value="Unassembled WGS sequence"/>
</dbReference>
<comment type="caution">
    <text evidence="5">The sequence shown here is derived from an EMBL/GenBank/DDBJ whole genome shotgun (WGS) entry which is preliminary data.</text>
</comment>
<evidence type="ECO:0000259" key="4">
    <source>
        <dbReference type="Pfam" id="PF07589"/>
    </source>
</evidence>
<keyword evidence="1 3" id="KW-0732">Signal</keyword>
<evidence type="ECO:0000256" key="1">
    <source>
        <dbReference type="ARBA" id="ARBA00022729"/>
    </source>
</evidence>
<dbReference type="Pfam" id="PF12951">
    <property type="entry name" value="PATR"/>
    <property type="match status" value="5"/>
</dbReference>
<proteinExistence type="predicted"/>
<name>A0A851GN04_9BACT</name>
<evidence type="ECO:0000313" key="5">
    <source>
        <dbReference type="EMBL" id="NWK56515.1"/>
    </source>
</evidence>
<feature type="domain" description="Ice-binding protein C-terminal" evidence="4">
    <location>
        <begin position="1322"/>
        <end position="1343"/>
    </location>
</feature>
<keyword evidence="2" id="KW-0472">Membrane</keyword>
<dbReference type="InterPro" id="IPR013425">
    <property type="entry name" value="Autotrns_rpt"/>
</dbReference>
<dbReference type="NCBIfam" id="TIGR02595">
    <property type="entry name" value="PEP_CTERM"/>
    <property type="match status" value="1"/>
</dbReference>
<feature type="transmembrane region" description="Helical" evidence="2">
    <location>
        <begin position="1317"/>
        <end position="1340"/>
    </location>
</feature>
<accession>A0A851GN04</accession>
<evidence type="ECO:0000313" key="6">
    <source>
        <dbReference type="Proteomes" id="UP000557872"/>
    </source>
</evidence>
<sequence>MKKNQFSTQLSLCFSLAVTPVFAADLTWDNGSADGLWNTTSENWSGAGIVWNNTTPDNAIFGGVGAGTVTLSEPITVGNITITSAYTITGDTLTINGGTIDTSGTSDGSVVNIDSIIDGTGELTIASNGSTADSGGGVGGSTRLGGANTFVGAVRITSGVVDMNSNFGDAGNVVILDGGGLVDKNLNVNFTRDIQVGAGGGVLRNYGGVSNNIIAGSISNESGVASTSLKHTDGGTIKLAGDGSGFTGDFNNVRGNVHVTGLDADWSGTHFNITSGSMRVNGGGVTTINELTTGRDVHVEANNTLDVAGGTVNFMTGRNFWVQNSGEITSSSGTLTINSGGAASGNLTTNDQQLKLDIVDFDGSTPLAVVKNNVNQLVLDQPNTYSGGTTINAGRINANHVSAFGTGEVTVNDGGQAFLTQGGTYNNDFSINGLGATEGAGTLGAIRFGNNTIANLEVASASRVVGYTGASGTISGDLTGSGDLEINFAGNANANGTITLQGTGATYTGTVTVSGGRFNMGTALGGSLVVADGATLGDEGSVAGSLTLGATTGANLIVDPGTASVLAVGGDVTLNGVTNLSFATVPQSGTVDLLSYVGTLTDGNGGDLTDSFSVTNSSDYRSVAVTDNSKTLVLDLGAESSTWTGATSDVWEQAGTTATNWTSSDNLFYRGDAVTFDDTATGTTAINVASDVAPASMTFNNSSKNYSLSGTGISGDGVLTKGGTGELTISNDNTFSGGVVLNAGTLNLNSAGALGSGTFTVNGGSIDNTSGSVLTLNTGNAHAWDADVTFVGSNDLNTGSGTITLNGDRQINVMSGTLTVGGNLTGGSSLTKTGDGTLVLAGGGSWSGATTVAAGTMEITANPGAHKYTLDPGAALKLGYSRTNAWGGDYGVAVHGNGVADASGLYLKGGTSHRLAGSGGLNFQTAASTVRTYDAGTATLMGGDINGVHLTLASAASGSVIDSNVTLNAANYGYRMEVASGANNATGDLVINGDMNGSGSVARAGIDVNFHKRGAGSILINGATSYAEGMWIRQGAVILGGHDRLPITTGLAFGDGGTSGKLVMNGYNQTLSDIGNHNNNTGSSIVNGSATASTLTVNYTGDGRTFAGILGGAGSNENNLSLVKSGSGDLTLSGTNTYTGKTSIDEGLLSLGVSGSIAASSEIEVSAGATFDVSAMGTTFELQNGQTLGGAGQVLGPIQLASGSVLAPGSSAGTLTMNSSLMLGTGSFLDFELSGSDQTNGSNINDLVAGITDLTLDGTLNVTELVTNDFLNAQSGDRWVLMEYSGTLTDNGLDLGTLPTLTAGLDFELDITTGGQVALTVIPEPSTFTLFGLGAFALILRRKR</sequence>
<gene>
    <name evidence="5" type="ORF">HW115_12915</name>
</gene>
<dbReference type="InterPro" id="IPR011050">
    <property type="entry name" value="Pectin_lyase_fold/virulence"/>
</dbReference>
<protein>
    <submittedName>
        <fullName evidence="5">Autotransporter-associated beta strand repeat-containing protein</fullName>
    </submittedName>
</protein>